<evidence type="ECO:0000256" key="3">
    <source>
        <dbReference type="ARBA" id="ARBA00022553"/>
    </source>
</evidence>
<feature type="transmembrane region" description="Helical" evidence="7">
    <location>
        <begin position="161"/>
        <end position="183"/>
    </location>
</feature>
<evidence type="ECO:0000256" key="6">
    <source>
        <dbReference type="ARBA" id="ARBA00023012"/>
    </source>
</evidence>
<evidence type="ECO:0000256" key="2">
    <source>
        <dbReference type="ARBA" id="ARBA00012438"/>
    </source>
</evidence>
<dbReference type="SMART" id="SM00387">
    <property type="entry name" value="HATPase_c"/>
    <property type="match status" value="1"/>
</dbReference>
<accession>A0ABX2T2T4</accession>
<dbReference type="CDD" id="cd00082">
    <property type="entry name" value="HisKA"/>
    <property type="match status" value="1"/>
</dbReference>
<dbReference type="Gene3D" id="3.30.565.10">
    <property type="entry name" value="Histidine kinase-like ATPase, C-terminal domain"/>
    <property type="match status" value="1"/>
</dbReference>
<evidence type="ECO:0000256" key="7">
    <source>
        <dbReference type="SAM" id="Phobius"/>
    </source>
</evidence>
<evidence type="ECO:0000313" key="10">
    <source>
        <dbReference type="Proteomes" id="UP000584642"/>
    </source>
</evidence>
<sequence length="509" mass="55561">MVKSLFRRLSFRQARNTVLIAIGLSLVVASFDLLYDALRRREELVNTATELAAVVRSAAAIAAYELDAEFADEVISGLFVFDPIVAVSVTDDFGRVLAKRERVIAETIPRWLVTELLGEPRQLELPLIADGQARRPRAFHSGIMRITVDPMPVAESLLTRIGSLTFGTLLSNLLFGMILTLMFQRMVTRPILIVARDLARLQPEDSGAIGAQRLTVPKGQERSEIGFLVERTNEWLARYRAVLKQRDAFMLDLVAARQRAEDLSRSKSQFLATISHELRTPLNAIIGFSQIISEDSPKHGPLAVHADFADEIHASGQHLLTIINDILDLSNLESGRMEPQPELLEVRPLVESCARLIGAQVDGAGLSLSLDLDPDAPRMFADPRCVKQIAMHLLSNAVKFTPQGGRIVLGSRRVTAGVAIFVTDTGIGIHPSDTTRIFQPFWQAAPVLSRRHEGTGLGLTIVKTLVDLHGGRVEVDSEPGSGTTLTVVFPDEGAGVLPAASVTEPAAVH</sequence>
<dbReference type="RefSeq" id="WP_180280267.1">
    <property type="nucleotide sequence ID" value="NZ_JABFDB010000001.1"/>
</dbReference>
<dbReference type="InterPro" id="IPR050736">
    <property type="entry name" value="Sensor_HK_Regulatory"/>
</dbReference>
<dbReference type="InterPro" id="IPR004358">
    <property type="entry name" value="Sig_transdc_His_kin-like_C"/>
</dbReference>
<keyword evidence="7" id="KW-0812">Transmembrane</keyword>
<dbReference type="InterPro" id="IPR036097">
    <property type="entry name" value="HisK_dim/P_sf"/>
</dbReference>
<evidence type="ECO:0000256" key="1">
    <source>
        <dbReference type="ARBA" id="ARBA00000085"/>
    </source>
</evidence>
<dbReference type="InterPro" id="IPR036890">
    <property type="entry name" value="HATPase_C_sf"/>
</dbReference>
<dbReference type="PANTHER" id="PTHR43711">
    <property type="entry name" value="TWO-COMPONENT HISTIDINE KINASE"/>
    <property type="match status" value="1"/>
</dbReference>
<dbReference type="Pfam" id="PF02518">
    <property type="entry name" value="HATPase_c"/>
    <property type="match status" value="1"/>
</dbReference>
<comment type="catalytic activity">
    <reaction evidence="1">
        <text>ATP + protein L-histidine = ADP + protein N-phospho-L-histidine.</text>
        <dbReference type="EC" id="2.7.13.3"/>
    </reaction>
</comment>
<dbReference type="SUPFAM" id="SSF55874">
    <property type="entry name" value="ATPase domain of HSP90 chaperone/DNA topoisomerase II/histidine kinase"/>
    <property type="match status" value="1"/>
</dbReference>
<keyword evidence="7" id="KW-0472">Membrane</keyword>
<dbReference type="SMART" id="SM00388">
    <property type="entry name" value="HisKA"/>
    <property type="match status" value="1"/>
</dbReference>
<name>A0ABX2T2T4_9PROT</name>
<comment type="caution">
    <text evidence="9">The sequence shown here is derived from an EMBL/GenBank/DDBJ whole genome shotgun (WGS) entry which is preliminary data.</text>
</comment>
<dbReference type="PANTHER" id="PTHR43711:SF1">
    <property type="entry name" value="HISTIDINE KINASE 1"/>
    <property type="match status" value="1"/>
</dbReference>
<evidence type="ECO:0000259" key="8">
    <source>
        <dbReference type="PROSITE" id="PS50109"/>
    </source>
</evidence>
<dbReference type="Proteomes" id="UP000584642">
    <property type="component" value="Unassembled WGS sequence"/>
</dbReference>
<evidence type="ECO:0000256" key="5">
    <source>
        <dbReference type="ARBA" id="ARBA00022777"/>
    </source>
</evidence>
<evidence type="ECO:0000256" key="4">
    <source>
        <dbReference type="ARBA" id="ARBA00022679"/>
    </source>
</evidence>
<dbReference type="InterPro" id="IPR005467">
    <property type="entry name" value="His_kinase_dom"/>
</dbReference>
<dbReference type="InterPro" id="IPR003594">
    <property type="entry name" value="HATPase_dom"/>
</dbReference>
<keyword evidence="3" id="KW-0597">Phosphoprotein</keyword>
<evidence type="ECO:0000313" key="9">
    <source>
        <dbReference type="EMBL" id="NYZ18534.1"/>
    </source>
</evidence>
<dbReference type="GO" id="GO:0016301">
    <property type="term" value="F:kinase activity"/>
    <property type="evidence" value="ECO:0007669"/>
    <property type="project" value="UniProtKB-KW"/>
</dbReference>
<dbReference type="InterPro" id="IPR003661">
    <property type="entry name" value="HisK_dim/P_dom"/>
</dbReference>
<keyword evidence="5 9" id="KW-0418">Kinase</keyword>
<reference evidence="9 10" key="1">
    <citation type="submission" date="2020-05" db="EMBL/GenBank/DDBJ databases">
        <title>Azospirillum oleiclasticum sp. nov, a nitrogen-fixing and heavy crude oil-emulsifying bacterium isolated from the crude oil of Yumen Oilfield.</title>
        <authorList>
            <person name="Wu D."/>
            <person name="Cai M."/>
            <person name="Zhang X."/>
        </authorList>
    </citation>
    <scope>NUCLEOTIDE SEQUENCE [LARGE SCALE GENOMIC DNA]</scope>
    <source>
        <strain evidence="9 10">ROY-1-1-2</strain>
    </source>
</reference>
<organism evidence="9 10">
    <name type="scientific">Azospirillum oleiclasticum</name>
    <dbReference type="NCBI Taxonomy" id="2735135"/>
    <lineage>
        <taxon>Bacteria</taxon>
        <taxon>Pseudomonadati</taxon>
        <taxon>Pseudomonadota</taxon>
        <taxon>Alphaproteobacteria</taxon>
        <taxon>Rhodospirillales</taxon>
        <taxon>Azospirillaceae</taxon>
        <taxon>Azospirillum</taxon>
    </lineage>
</organism>
<proteinExistence type="predicted"/>
<dbReference type="Gene3D" id="1.10.287.130">
    <property type="match status" value="1"/>
</dbReference>
<keyword evidence="4" id="KW-0808">Transferase</keyword>
<keyword evidence="6" id="KW-0902">Two-component regulatory system</keyword>
<dbReference type="EMBL" id="JABFDB010000001">
    <property type="protein sequence ID" value="NYZ18534.1"/>
    <property type="molecule type" value="Genomic_DNA"/>
</dbReference>
<dbReference type="CDD" id="cd16922">
    <property type="entry name" value="HATPase_EvgS-ArcB-TorS-like"/>
    <property type="match status" value="1"/>
</dbReference>
<gene>
    <name evidence="9" type="ORF">HND93_02315</name>
</gene>
<protein>
    <recommendedName>
        <fullName evidence="2">histidine kinase</fullName>
        <ecNumber evidence="2">2.7.13.3</ecNumber>
    </recommendedName>
</protein>
<dbReference type="Pfam" id="PF00512">
    <property type="entry name" value="HisKA"/>
    <property type="match status" value="1"/>
</dbReference>
<dbReference type="PRINTS" id="PR00344">
    <property type="entry name" value="BCTRLSENSOR"/>
</dbReference>
<keyword evidence="10" id="KW-1185">Reference proteome</keyword>
<keyword evidence="7" id="KW-1133">Transmembrane helix</keyword>
<dbReference type="PROSITE" id="PS50109">
    <property type="entry name" value="HIS_KIN"/>
    <property type="match status" value="1"/>
</dbReference>
<dbReference type="SUPFAM" id="SSF47384">
    <property type="entry name" value="Homodimeric domain of signal transducing histidine kinase"/>
    <property type="match status" value="1"/>
</dbReference>
<dbReference type="EC" id="2.7.13.3" evidence="2"/>
<feature type="domain" description="Histidine kinase" evidence="8">
    <location>
        <begin position="273"/>
        <end position="493"/>
    </location>
</feature>